<feature type="domain" description="N-acetyltransferase" evidence="5">
    <location>
        <begin position="91"/>
        <end position="252"/>
    </location>
</feature>
<dbReference type="InParanoid" id="K1XN37"/>
<evidence type="ECO:0000259" key="5">
    <source>
        <dbReference type="PROSITE" id="PS51186"/>
    </source>
</evidence>
<sequence length="321" mass="35805">MVVGRHDSRRTGAKEMTDEIVINCRAQEGKSTTPPSEFGRDPLNTSPPMPARRWKSDLDASDRQASTPSSNSELARKSSQEHQPQPATATMDIRLLRSSDIPHVQHANITNLPENYFMKYYLYHALSWPQLSYVAVDVSRPKKSPYDAPRIVGYVLAKMEEDPPDGVQHGHITSLSVMRTHRRLGIAEKLMRQSQKAMVETFQAQYVSLHVRVSNNAALRLYRDTLGFENEKVEAKYYADGEDAYSMRLDLGDIREKLLDELDEERDEGEPVGEMGKDGGGDSAQALVDGGDGGAKGKKRKVRVGRALGVGALVERDESHK</sequence>
<reference evidence="6 7" key="1">
    <citation type="journal article" date="2012" name="BMC Genomics">
        <title>Sequencing the genome of Marssonina brunnea reveals fungus-poplar co-evolution.</title>
        <authorList>
            <person name="Zhu S."/>
            <person name="Cao Y.-Z."/>
            <person name="Jiang C."/>
            <person name="Tan B.-Y."/>
            <person name="Wang Z."/>
            <person name="Feng S."/>
            <person name="Zhang L."/>
            <person name="Su X.-H."/>
            <person name="Brejova B."/>
            <person name="Vinar T."/>
            <person name="Xu M."/>
            <person name="Wang M.-X."/>
            <person name="Zhang S.-G."/>
            <person name="Huang M.-R."/>
            <person name="Wu R."/>
            <person name="Zhou Y."/>
        </authorList>
    </citation>
    <scope>NUCLEOTIDE SEQUENCE [LARGE SCALE GENOMIC DNA]</scope>
    <source>
        <strain evidence="6 7">MB_m1</strain>
    </source>
</reference>
<dbReference type="Proteomes" id="UP000006753">
    <property type="component" value="Unassembled WGS sequence"/>
</dbReference>
<dbReference type="Gene3D" id="3.40.630.30">
    <property type="match status" value="1"/>
</dbReference>
<keyword evidence="7" id="KW-1185">Reference proteome</keyword>
<dbReference type="eggNOG" id="KOG3235">
    <property type="taxonomic scope" value="Eukaryota"/>
</dbReference>
<dbReference type="EMBL" id="JH921448">
    <property type="protein sequence ID" value="EKD13904.1"/>
    <property type="molecule type" value="Genomic_DNA"/>
</dbReference>
<dbReference type="PANTHER" id="PTHR23091:SF4">
    <property type="entry name" value="N-TERMINAL AMINO-ACID N(ALPHA)-ACETYLTRANSFERASE NATA"/>
    <property type="match status" value="1"/>
</dbReference>
<dbReference type="Pfam" id="PF00583">
    <property type="entry name" value="Acetyltransf_1"/>
    <property type="match status" value="1"/>
</dbReference>
<evidence type="ECO:0000256" key="1">
    <source>
        <dbReference type="ARBA" id="ARBA00022679"/>
    </source>
</evidence>
<feature type="compositionally biased region" description="Polar residues" evidence="4">
    <location>
        <begin position="63"/>
        <end position="73"/>
    </location>
</feature>
<dbReference type="PROSITE" id="PS51186">
    <property type="entry name" value="GNAT"/>
    <property type="match status" value="1"/>
</dbReference>
<feature type="region of interest" description="Disordered" evidence="4">
    <location>
        <begin position="262"/>
        <end position="300"/>
    </location>
</feature>
<organism evidence="6 7">
    <name type="scientific">Marssonina brunnea f. sp. multigermtubi (strain MB_m1)</name>
    <name type="common">Marssonina leaf spot fungus</name>
    <dbReference type="NCBI Taxonomy" id="1072389"/>
    <lineage>
        <taxon>Eukaryota</taxon>
        <taxon>Fungi</taxon>
        <taxon>Dikarya</taxon>
        <taxon>Ascomycota</taxon>
        <taxon>Pezizomycotina</taxon>
        <taxon>Leotiomycetes</taxon>
        <taxon>Helotiales</taxon>
        <taxon>Drepanopezizaceae</taxon>
        <taxon>Drepanopeziza</taxon>
    </lineage>
</organism>
<evidence type="ECO:0000256" key="4">
    <source>
        <dbReference type="SAM" id="MobiDB-lite"/>
    </source>
</evidence>
<dbReference type="OrthoDB" id="25586at2759"/>
<keyword evidence="1 6" id="KW-0808">Transferase</keyword>
<dbReference type="InterPro" id="IPR016181">
    <property type="entry name" value="Acyl_CoA_acyltransferase"/>
</dbReference>
<protein>
    <submittedName>
        <fullName evidence="6">N-acetyltransferase complex ARD1 subunit</fullName>
    </submittedName>
</protein>
<dbReference type="FunFam" id="3.40.630.30:FF:000085">
    <property type="entry name" value="Putative N-acetyltransferase complex ARD1 subunit"/>
    <property type="match status" value="1"/>
</dbReference>
<evidence type="ECO:0000256" key="3">
    <source>
        <dbReference type="ARBA" id="ARBA00025786"/>
    </source>
</evidence>
<dbReference type="AlphaFoldDB" id="K1XN37"/>
<gene>
    <name evidence="6" type="ORF">MBM_08105</name>
</gene>
<accession>K1XN37</accession>
<feature type="region of interest" description="Disordered" evidence="4">
    <location>
        <begin position="1"/>
        <end position="87"/>
    </location>
</feature>
<comment type="similarity">
    <text evidence="3">Belongs to the acetyltransferase family. ARD1 subfamily.</text>
</comment>
<dbReference type="GeneID" id="18764040"/>
<evidence type="ECO:0000313" key="7">
    <source>
        <dbReference type="Proteomes" id="UP000006753"/>
    </source>
</evidence>
<proteinExistence type="inferred from homology"/>
<dbReference type="HOGENOM" id="CLU_013985_7_0_1"/>
<feature type="compositionally biased region" description="Acidic residues" evidence="4">
    <location>
        <begin position="262"/>
        <end position="271"/>
    </location>
</feature>
<dbReference type="InterPro" id="IPR000182">
    <property type="entry name" value="GNAT_dom"/>
</dbReference>
<dbReference type="SUPFAM" id="SSF55729">
    <property type="entry name" value="Acyl-CoA N-acyltransferases (Nat)"/>
    <property type="match status" value="1"/>
</dbReference>
<keyword evidence="2" id="KW-0012">Acyltransferase</keyword>
<dbReference type="STRING" id="1072389.K1XN37"/>
<dbReference type="KEGG" id="mbe:MBM_08105"/>
<evidence type="ECO:0000256" key="2">
    <source>
        <dbReference type="ARBA" id="ARBA00023315"/>
    </source>
</evidence>
<dbReference type="GO" id="GO:0031415">
    <property type="term" value="C:NatA complex"/>
    <property type="evidence" value="ECO:0007669"/>
    <property type="project" value="InterPro"/>
</dbReference>
<dbReference type="GO" id="GO:1990190">
    <property type="term" value="F:protein-N-terminal-glutamate acetyltransferase activity"/>
    <property type="evidence" value="ECO:0007669"/>
    <property type="project" value="TreeGrafter"/>
</dbReference>
<name>K1XN37_MARBU</name>
<evidence type="ECO:0000313" key="6">
    <source>
        <dbReference type="EMBL" id="EKD13904.1"/>
    </source>
</evidence>
<dbReference type="OMA" id="LPENYFM"/>
<dbReference type="PANTHER" id="PTHR23091">
    <property type="entry name" value="N-TERMINAL ACETYLTRANSFERASE"/>
    <property type="match status" value="1"/>
</dbReference>
<dbReference type="CDD" id="cd04301">
    <property type="entry name" value="NAT_SF"/>
    <property type="match status" value="1"/>
</dbReference>
<dbReference type="FunCoup" id="K1XN37">
    <property type="interactions" value="748"/>
</dbReference>
<feature type="compositionally biased region" description="Basic and acidic residues" evidence="4">
    <location>
        <begin position="1"/>
        <end position="17"/>
    </location>
</feature>
<dbReference type="GO" id="GO:1990189">
    <property type="term" value="F:protein N-terminal-serine acetyltransferase activity"/>
    <property type="evidence" value="ECO:0007669"/>
    <property type="project" value="TreeGrafter"/>
</dbReference>
<dbReference type="InterPro" id="IPR045047">
    <property type="entry name" value="Ard1-like"/>
</dbReference>